<reference evidence="4 5" key="1">
    <citation type="submission" date="2022-04" db="EMBL/GenBank/DDBJ databases">
        <authorList>
            <person name="Grouzdev D.S."/>
            <person name="Pantiukh K.S."/>
            <person name="Krutkina M.S."/>
        </authorList>
    </citation>
    <scope>NUCLEOTIDE SEQUENCE [LARGE SCALE GENOMIC DNA]</scope>
    <source>
        <strain evidence="4 5">6x-1</strain>
    </source>
</reference>
<dbReference type="Proteomes" id="UP001203284">
    <property type="component" value="Unassembled WGS sequence"/>
</dbReference>
<evidence type="ECO:0000313" key="4">
    <source>
        <dbReference type="EMBL" id="MCK0196718.1"/>
    </source>
</evidence>
<feature type="signal peptide" evidence="2">
    <location>
        <begin position="1"/>
        <end position="27"/>
    </location>
</feature>
<dbReference type="InterPro" id="IPR021225">
    <property type="entry name" value="Tlde1_dom"/>
</dbReference>
<evidence type="ECO:0000256" key="1">
    <source>
        <dbReference type="SAM" id="MobiDB-lite"/>
    </source>
</evidence>
<keyword evidence="2" id="KW-0732">Signal</keyword>
<name>A0ABT0D9U0_9HYPH</name>
<gene>
    <name evidence="4" type="ORF">MWN34_07300</name>
</gene>
<dbReference type="RefSeq" id="WP_247028070.1">
    <property type="nucleotide sequence ID" value="NZ_JALKCH010000004.1"/>
</dbReference>
<dbReference type="EMBL" id="JALKCH010000004">
    <property type="protein sequence ID" value="MCK0196718.1"/>
    <property type="molecule type" value="Genomic_DNA"/>
</dbReference>
<proteinExistence type="predicted"/>
<dbReference type="Pfam" id="PF10908">
    <property type="entry name" value="Tlde1_dom"/>
    <property type="match status" value="1"/>
</dbReference>
<sequence>MASLVGVGLVGGALLFGAAATGMVSFAAAPDPATQPRINTQQPAMVPPHVAVRDVPPVPSVSDIGNYRAVGIVSLPSGWLFSSALQVPVRVAAAPATPEPGSRPVAPFVSASLGPVSGDEPFDMQEADIPQPGASHLAVIPVPIPSPVVKTARTVPLPATNPLVAAGRLNANDTPDDPSAQERLAVAPPPRPDDLDAAAEPDNAPPKVAAATPADKPLPTGPLSSGLAEARIPGRGDRYALYDISAKTVYLPGGAKLEAHSGYGEMFDNPRYIHVKMRGPTPPNTYKLSMRESLFHGVEALRMTPVGDGKMYGRDGILSHTYMLGARGDSNGCVSFREYEKFLAAYKRGDVTQMVVVDRLQNPSAPTSNPLIAWLTGSRR</sequence>
<evidence type="ECO:0000313" key="5">
    <source>
        <dbReference type="Proteomes" id="UP001203284"/>
    </source>
</evidence>
<accession>A0ABT0D9U0</accession>
<feature type="region of interest" description="Disordered" evidence="1">
    <location>
        <begin position="166"/>
        <end position="230"/>
    </location>
</feature>
<feature type="domain" description="Tlde1" evidence="3">
    <location>
        <begin position="256"/>
        <end position="358"/>
    </location>
</feature>
<evidence type="ECO:0000259" key="3">
    <source>
        <dbReference type="Pfam" id="PF10908"/>
    </source>
</evidence>
<evidence type="ECO:0000256" key="2">
    <source>
        <dbReference type="SAM" id="SignalP"/>
    </source>
</evidence>
<protein>
    <submittedName>
        <fullName evidence="4">DUF2778 domain-containing protein</fullName>
    </submittedName>
</protein>
<organism evidence="4 5">
    <name type="scientific">Ancylobacter crimeensis</name>
    <dbReference type="NCBI Taxonomy" id="2579147"/>
    <lineage>
        <taxon>Bacteria</taxon>
        <taxon>Pseudomonadati</taxon>
        <taxon>Pseudomonadota</taxon>
        <taxon>Alphaproteobacteria</taxon>
        <taxon>Hyphomicrobiales</taxon>
        <taxon>Xanthobacteraceae</taxon>
        <taxon>Ancylobacter</taxon>
    </lineage>
</organism>
<keyword evidence="5" id="KW-1185">Reference proteome</keyword>
<feature type="chain" id="PRO_5047332080" evidence="2">
    <location>
        <begin position="28"/>
        <end position="380"/>
    </location>
</feature>
<comment type="caution">
    <text evidence="4">The sequence shown here is derived from an EMBL/GenBank/DDBJ whole genome shotgun (WGS) entry which is preliminary data.</text>
</comment>